<dbReference type="GO" id="GO:0032784">
    <property type="term" value="P:regulation of DNA-templated transcription elongation"/>
    <property type="evidence" value="ECO:0007669"/>
    <property type="project" value="InterPro"/>
</dbReference>
<dbReference type="GO" id="GO:0003677">
    <property type="term" value="F:DNA binding"/>
    <property type="evidence" value="ECO:0007669"/>
    <property type="project" value="InterPro"/>
</dbReference>
<dbReference type="GO" id="GO:0006354">
    <property type="term" value="P:DNA-templated transcription elongation"/>
    <property type="evidence" value="ECO:0007669"/>
    <property type="project" value="TreeGrafter"/>
</dbReference>
<proteinExistence type="predicted"/>
<feature type="domain" description="Transcription elongation factor GreA/GreB C-terminal" evidence="1">
    <location>
        <begin position="81"/>
        <end position="152"/>
    </location>
</feature>
<evidence type="ECO:0000259" key="1">
    <source>
        <dbReference type="Pfam" id="PF01272"/>
    </source>
</evidence>
<dbReference type="InterPro" id="IPR001437">
    <property type="entry name" value="Tscrpt_elong_fac_GreA/B_C"/>
</dbReference>
<keyword evidence="2" id="KW-0808">Transferase</keyword>
<dbReference type="InterPro" id="IPR036953">
    <property type="entry name" value="GreA/GreB_C_sf"/>
</dbReference>
<organism evidence="2 3">
    <name type="scientific">Flavisolibacter ginsengisoli DSM 18119</name>
    <dbReference type="NCBI Taxonomy" id="1121884"/>
    <lineage>
        <taxon>Bacteria</taxon>
        <taxon>Pseudomonadati</taxon>
        <taxon>Bacteroidota</taxon>
        <taxon>Chitinophagia</taxon>
        <taxon>Chitinophagales</taxon>
        <taxon>Chitinophagaceae</taxon>
        <taxon>Flavisolibacter</taxon>
    </lineage>
</organism>
<dbReference type="OrthoDB" id="192847at2"/>
<sequence>MPLPTFPFREIGHNPIVFIHLNFTIMTKTKNQLLLRKDDYDILINCIRSGQGKTAFDHQNIEELESELKKARLVPKDQFPGNVVRLNSRVVIKEDSGKQMELMVVIPEQANIKERKISVMAPIGTALLGFKQGEKIAWEVPSGKKTFTIVKVVNE</sequence>
<dbReference type="GO" id="GO:0070063">
    <property type="term" value="F:RNA polymerase binding"/>
    <property type="evidence" value="ECO:0007669"/>
    <property type="project" value="InterPro"/>
</dbReference>
<keyword evidence="2" id="KW-0418">Kinase</keyword>
<dbReference type="Gene3D" id="3.10.50.30">
    <property type="entry name" value="Transcription elongation factor, GreA/GreB, C-terminal domain"/>
    <property type="match status" value="1"/>
</dbReference>
<dbReference type="GO" id="GO:0016301">
    <property type="term" value="F:kinase activity"/>
    <property type="evidence" value="ECO:0007669"/>
    <property type="project" value="UniProtKB-KW"/>
</dbReference>
<dbReference type="EMBL" id="FQUU01000008">
    <property type="protein sequence ID" value="SHF26279.1"/>
    <property type="molecule type" value="Genomic_DNA"/>
</dbReference>
<dbReference type="STRING" id="1121884.SAMN02745131_02173"/>
<dbReference type="InterPro" id="IPR023459">
    <property type="entry name" value="Tscrpt_elong_fac_GreA/B_fam"/>
</dbReference>
<dbReference type="AlphaFoldDB" id="A0A1M5A7M8"/>
<reference evidence="2 3" key="1">
    <citation type="submission" date="2016-11" db="EMBL/GenBank/DDBJ databases">
        <authorList>
            <person name="Jaros S."/>
            <person name="Januszkiewicz K."/>
            <person name="Wedrychowicz H."/>
        </authorList>
    </citation>
    <scope>NUCLEOTIDE SEQUENCE [LARGE SCALE GENOMIC DNA]</scope>
    <source>
        <strain evidence="2 3">DSM 18119</strain>
    </source>
</reference>
<evidence type="ECO:0000313" key="2">
    <source>
        <dbReference type="EMBL" id="SHF26279.1"/>
    </source>
</evidence>
<dbReference type="Pfam" id="PF01272">
    <property type="entry name" value="GreA_GreB"/>
    <property type="match status" value="1"/>
</dbReference>
<protein>
    <submittedName>
        <fullName evidence="2">Regulator of nucleoside diphosphate kinase</fullName>
    </submittedName>
</protein>
<keyword evidence="3" id="KW-1185">Reference proteome</keyword>
<accession>A0A1M5A7M8</accession>
<dbReference type="SUPFAM" id="SSF54534">
    <property type="entry name" value="FKBP-like"/>
    <property type="match status" value="1"/>
</dbReference>
<dbReference type="PANTHER" id="PTHR30437:SF5">
    <property type="entry name" value="REGULATOR OF NUCLEOSIDE DIPHOSPHATE KINASE"/>
    <property type="match status" value="1"/>
</dbReference>
<dbReference type="Proteomes" id="UP000184048">
    <property type="component" value="Unassembled WGS sequence"/>
</dbReference>
<gene>
    <name evidence="2" type="ORF">SAMN02745131_02173</name>
</gene>
<name>A0A1M5A7M8_9BACT</name>
<evidence type="ECO:0000313" key="3">
    <source>
        <dbReference type="Proteomes" id="UP000184048"/>
    </source>
</evidence>
<dbReference type="PANTHER" id="PTHR30437">
    <property type="entry name" value="TRANSCRIPTION ELONGATION FACTOR GREA"/>
    <property type="match status" value="1"/>
</dbReference>